<sequence length="354" mass="40081">MIDQTAILDARILIVDDLEVNVKLLARILGSAKYRCVSSTMDPGAVCSLHRRHRYDLIVLDLLMPDMDGFQVMEGLKEIEPDGYLPVLVISAQPGHKLRALKAGARDFISKPFELPEVLARVHNQLEMHLMHKELRDFNGILEQRVADRTRALKDSYLETIFTMTRAAEHKDEDLGSHVQRISHYSRALAVQLGLDKEFVDLIFFASPMHDIGKIGIPDQLLLKPGALTPDEWEIMKRHTTMGARILGQGTSPYLRMGAEIARSHHERWDGGGYPHGTRGEAIPLAARIMNICDIYDALRSKRPYKPAFDHHQACEIIIRGDNRIQPEHFDPAILAAFTQHQQVFGDIFEECTT</sequence>
<dbReference type="SUPFAM" id="SSF109604">
    <property type="entry name" value="HD-domain/PDEase-like"/>
    <property type="match status" value="1"/>
</dbReference>
<evidence type="ECO:0000256" key="1">
    <source>
        <dbReference type="PROSITE-ProRule" id="PRU00169"/>
    </source>
</evidence>
<evidence type="ECO:0000313" key="5">
    <source>
        <dbReference type="Proteomes" id="UP000232638"/>
    </source>
</evidence>
<dbReference type="InterPro" id="IPR011006">
    <property type="entry name" value="CheY-like_superfamily"/>
</dbReference>
<feature type="domain" description="HD-GYP" evidence="3">
    <location>
        <begin position="153"/>
        <end position="354"/>
    </location>
</feature>
<dbReference type="InterPro" id="IPR052020">
    <property type="entry name" value="Cyclic_di-GMP/3'3'-cGAMP_PDE"/>
</dbReference>
<dbReference type="SUPFAM" id="SSF52172">
    <property type="entry name" value="CheY-like"/>
    <property type="match status" value="1"/>
</dbReference>
<dbReference type="GO" id="GO:0000160">
    <property type="term" value="P:phosphorelay signal transduction system"/>
    <property type="evidence" value="ECO:0007669"/>
    <property type="project" value="InterPro"/>
</dbReference>
<dbReference type="GO" id="GO:0008081">
    <property type="term" value="F:phosphoric diester hydrolase activity"/>
    <property type="evidence" value="ECO:0007669"/>
    <property type="project" value="UniProtKB-ARBA"/>
</dbReference>
<dbReference type="RefSeq" id="WP_100919716.1">
    <property type="nucleotide sequence ID" value="NZ_CP020370.1"/>
</dbReference>
<dbReference type="Pfam" id="PF13487">
    <property type="entry name" value="HD_5"/>
    <property type="match status" value="1"/>
</dbReference>
<dbReference type="OrthoDB" id="9802066at2"/>
<accession>A0A2K8U8T1</accession>
<dbReference type="PROSITE" id="PS51832">
    <property type="entry name" value="HD_GYP"/>
    <property type="match status" value="1"/>
</dbReference>
<dbReference type="SMART" id="SM00448">
    <property type="entry name" value="REC"/>
    <property type="match status" value="1"/>
</dbReference>
<dbReference type="AlphaFoldDB" id="A0A2K8U8T1"/>
<gene>
    <name evidence="4" type="ORF">THSYN_14100</name>
</gene>
<feature type="modified residue" description="4-aspartylphosphate" evidence="1">
    <location>
        <position position="61"/>
    </location>
</feature>
<dbReference type="PROSITE" id="PS50110">
    <property type="entry name" value="RESPONSE_REGULATORY"/>
    <property type="match status" value="1"/>
</dbReference>
<dbReference type="Pfam" id="PF00072">
    <property type="entry name" value="Response_reg"/>
    <property type="match status" value="1"/>
</dbReference>
<keyword evidence="5" id="KW-1185">Reference proteome</keyword>
<dbReference type="PANTHER" id="PTHR45228:SF8">
    <property type="entry name" value="TWO-COMPONENT RESPONSE REGULATOR-RELATED"/>
    <property type="match status" value="1"/>
</dbReference>
<organism evidence="4 5">
    <name type="scientific">Candidatus Thiodictyon syntrophicum</name>
    <dbReference type="NCBI Taxonomy" id="1166950"/>
    <lineage>
        <taxon>Bacteria</taxon>
        <taxon>Pseudomonadati</taxon>
        <taxon>Pseudomonadota</taxon>
        <taxon>Gammaproteobacteria</taxon>
        <taxon>Chromatiales</taxon>
        <taxon>Chromatiaceae</taxon>
        <taxon>Thiodictyon</taxon>
    </lineage>
</organism>
<dbReference type="KEGG" id="tsy:THSYN_14100"/>
<evidence type="ECO:0000313" key="4">
    <source>
        <dbReference type="EMBL" id="AUB81964.1"/>
    </source>
</evidence>
<dbReference type="PANTHER" id="PTHR45228">
    <property type="entry name" value="CYCLIC DI-GMP PHOSPHODIESTERASE TM_0186-RELATED"/>
    <property type="match status" value="1"/>
</dbReference>
<evidence type="ECO:0000259" key="3">
    <source>
        <dbReference type="PROSITE" id="PS51832"/>
    </source>
</evidence>
<keyword evidence="1" id="KW-0597">Phosphoprotein</keyword>
<name>A0A2K8U8T1_9GAMM</name>
<dbReference type="InterPro" id="IPR037522">
    <property type="entry name" value="HD_GYP_dom"/>
</dbReference>
<dbReference type="InterPro" id="IPR001789">
    <property type="entry name" value="Sig_transdc_resp-reg_receiver"/>
</dbReference>
<dbReference type="CDD" id="cd17551">
    <property type="entry name" value="REC_RpfG-like"/>
    <property type="match status" value="1"/>
</dbReference>
<protein>
    <submittedName>
        <fullName evidence="4">Two-component system response regulator</fullName>
    </submittedName>
</protein>
<dbReference type="Gene3D" id="1.10.3210.10">
    <property type="entry name" value="Hypothetical protein af1432"/>
    <property type="match status" value="1"/>
</dbReference>
<evidence type="ECO:0000259" key="2">
    <source>
        <dbReference type="PROSITE" id="PS50110"/>
    </source>
</evidence>
<proteinExistence type="predicted"/>
<dbReference type="Proteomes" id="UP000232638">
    <property type="component" value="Chromosome"/>
</dbReference>
<feature type="domain" description="Response regulatory" evidence="2">
    <location>
        <begin position="11"/>
        <end position="126"/>
    </location>
</feature>
<dbReference type="EMBL" id="CP020370">
    <property type="protein sequence ID" value="AUB81964.1"/>
    <property type="molecule type" value="Genomic_DNA"/>
</dbReference>
<reference evidence="4 5" key="1">
    <citation type="submission" date="2017-03" db="EMBL/GenBank/DDBJ databases">
        <title>Complete genome sequence of Candidatus 'Thiodictyon syntrophicum' sp. nov. strain Cad16T, a photolithoautotroph purple sulfur bacterium isolated from an alpine meromictic lake.</title>
        <authorList>
            <person name="Luedin S.M."/>
            <person name="Pothier J.F."/>
            <person name="Danza F."/>
            <person name="Storelli N."/>
            <person name="Wittwer M."/>
            <person name="Tonolla M."/>
        </authorList>
    </citation>
    <scope>NUCLEOTIDE SEQUENCE [LARGE SCALE GENOMIC DNA]</scope>
    <source>
        <strain evidence="4 5">Cad16T</strain>
    </source>
</reference>
<dbReference type="InterPro" id="IPR003607">
    <property type="entry name" value="HD/PDEase_dom"/>
</dbReference>
<dbReference type="Gene3D" id="3.40.50.2300">
    <property type="match status" value="1"/>
</dbReference>
<dbReference type="SMART" id="SM00471">
    <property type="entry name" value="HDc"/>
    <property type="match status" value="1"/>
</dbReference>
<dbReference type="CDD" id="cd00077">
    <property type="entry name" value="HDc"/>
    <property type="match status" value="1"/>
</dbReference>